<gene>
    <name evidence="1" type="ORF">HMPREF1222_00047</name>
</gene>
<keyword evidence="2" id="KW-1185">Reference proteome</keyword>
<dbReference type="EMBL" id="ATFC01000001">
    <property type="protein sequence ID" value="EPF47788.1"/>
    <property type="molecule type" value="Genomic_DNA"/>
</dbReference>
<dbReference type="HOGENOM" id="CLU_2830035_0_0_12"/>
<evidence type="ECO:0000313" key="2">
    <source>
        <dbReference type="Proteomes" id="UP000014605"/>
    </source>
</evidence>
<reference evidence="1 2" key="1">
    <citation type="submission" date="2013-04" db="EMBL/GenBank/DDBJ databases">
        <title>The Genome Sequence of Treponema vincentii F0403.</title>
        <authorList>
            <consortium name="The Broad Institute Genomics Platform"/>
            <person name="Earl A."/>
            <person name="Ward D."/>
            <person name="Feldgarden M."/>
            <person name="Gevers D."/>
            <person name="Leonetti C."/>
            <person name="Izard J."/>
            <person name="Walker B."/>
            <person name="Young S."/>
            <person name="Zeng Q."/>
            <person name="Gargeya S."/>
            <person name="Fitzgerald M."/>
            <person name="Haas B."/>
            <person name="Abouelleil A."/>
            <person name="Allen A.W."/>
            <person name="Alvarado L."/>
            <person name="Arachchi H.M."/>
            <person name="Berlin A.M."/>
            <person name="Chapman S.B."/>
            <person name="Gainer-Dewar J."/>
            <person name="Goldberg J."/>
            <person name="Griggs A."/>
            <person name="Gujja S."/>
            <person name="Hansen M."/>
            <person name="Howarth C."/>
            <person name="Imamovic A."/>
            <person name="Ireland A."/>
            <person name="Larimer J."/>
            <person name="McCowan C."/>
            <person name="Murphy C."/>
            <person name="Pearson M."/>
            <person name="Poon T.W."/>
            <person name="Priest M."/>
            <person name="Roberts A."/>
            <person name="Saif S."/>
            <person name="Shea T."/>
            <person name="Sisk P."/>
            <person name="Sykes S."/>
            <person name="Wortman J."/>
            <person name="Nusbaum C."/>
            <person name="Birren B."/>
        </authorList>
    </citation>
    <scope>NUCLEOTIDE SEQUENCE [LARGE SCALE GENOMIC DNA]</scope>
    <source>
        <strain evidence="1 2">F0403</strain>
    </source>
</reference>
<dbReference type="AlphaFoldDB" id="S3LBG9"/>
<dbReference type="Proteomes" id="UP000014605">
    <property type="component" value="Unassembled WGS sequence"/>
</dbReference>
<protein>
    <submittedName>
        <fullName evidence="1">Uncharacterized protein</fullName>
    </submittedName>
</protein>
<accession>S3LBG9</accession>
<organism evidence="1 2">
    <name type="scientific">Treponema vincentii F0403</name>
    <dbReference type="NCBI Taxonomy" id="1125702"/>
    <lineage>
        <taxon>Bacteria</taxon>
        <taxon>Pseudomonadati</taxon>
        <taxon>Spirochaetota</taxon>
        <taxon>Spirochaetia</taxon>
        <taxon>Spirochaetales</taxon>
        <taxon>Treponemataceae</taxon>
        <taxon>Treponema</taxon>
    </lineage>
</organism>
<comment type="caution">
    <text evidence="1">The sequence shown here is derived from an EMBL/GenBank/DDBJ whole genome shotgun (WGS) entry which is preliminary data.</text>
</comment>
<evidence type="ECO:0000313" key="1">
    <source>
        <dbReference type="EMBL" id="EPF47788.1"/>
    </source>
</evidence>
<dbReference type="PATRIC" id="fig|1125702.3.peg.47"/>
<proteinExistence type="predicted"/>
<name>S3LBG9_9SPIR</name>
<sequence>MNDELMELYSLLEYAVRQLQCCQIVYCKPVEEKPVLLEFYEKQVDALLLRLEAARERPPQAGGGSV</sequence>